<dbReference type="InterPro" id="IPR003615">
    <property type="entry name" value="HNH_nuc"/>
</dbReference>
<dbReference type="OrthoDB" id="9790459at2"/>
<keyword evidence="3" id="KW-1185">Reference proteome</keyword>
<dbReference type="Proteomes" id="UP000309215">
    <property type="component" value="Unassembled WGS sequence"/>
</dbReference>
<keyword evidence="2" id="KW-0255">Endonuclease</keyword>
<sequence length="107" mass="12368">MLHLRAARAPLLDAAHIVPDRLPEGVPEVRNGLAMCPTHHRAYDQNLLLVTEQHRVEVQRDRLYYAESEATARMLLEFDGREILLSKREHLRPDPEFLRRKLVLAAA</sequence>
<evidence type="ECO:0000313" key="2">
    <source>
        <dbReference type="EMBL" id="TKC98171.1"/>
    </source>
</evidence>
<feature type="domain" description="HNH nuclease" evidence="1">
    <location>
        <begin position="8"/>
        <end position="50"/>
    </location>
</feature>
<reference evidence="2 3" key="1">
    <citation type="submission" date="2019-04" db="EMBL/GenBank/DDBJ databases">
        <authorList>
            <person name="Li Y."/>
            <person name="Wang J."/>
        </authorList>
    </citation>
    <scope>NUCLEOTIDE SEQUENCE [LARGE SCALE GENOMIC DNA]</scope>
    <source>
        <strain evidence="2 3">DSM 14668</strain>
    </source>
</reference>
<name>A0A4U1IUU3_9BACT</name>
<comment type="caution">
    <text evidence="2">The sequence shown here is derived from an EMBL/GenBank/DDBJ whole genome shotgun (WGS) entry which is preliminary data.</text>
</comment>
<accession>A0A4U1IUU3</accession>
<protein>
    <submittedName>
        <fullName evidence="2">HNH endonuclease</fullName>
    </submittedName>
</protein>
<dbReference type="GO" id="GO:0004519">
    <property type="term" value="F:endonuclease activity"/>
    <property type="evidence" value="ECO:0007669"/>
    <property type="project" value="UniProtKB-KW"/>
</dbReference>
<proteinExistence type="predicted"/>
<dbReference type="EMBL" id="SSMQ01000073">
    <property type="protein sequence ID" value="TKC98171.1"/>
    <property type="molecule type" value="Genomic_DNA"/>
</dbReference>
<keyword evidence="2" id="KW-0540">Nuclease</keyword>
<dbReference type="Pfam" id="PF13391">
    <property type="entry name" value="HNH_2"/>
    <property type="match status" value="1"/>
</dbReference>
<gene>
    <name evidence="2" type="ORF">E8A74_42340</name>
</gene>
<dbReference type="AlphaFoldDB" id="A0A4U1IUU3"/>
<evidence type="ECO:0000259" key="1">
    <source>
        <dbReference type="Pfam" id="PF13391"/>
    </source>
</evidence>
<keyword evidence="2" id="KW-0378">Hydrolase</keyword>
<organism evidence="2 3">
    <name type="scientific">Polyangium fumosum</name>
    <dbReference type="NCBI Taxonomy" id="889272"/>
    <lineage>
        <taxon>Bacteria</taxon>
        <taxon>Pseudomonadati</taxon>
        <taxon>Myxococcota</taxon>
        <taxon>Polyangia</taxon>
        <taxon>Polyangiales</taxon>
        <taxon>Polyangiaceae</taxon>
        <taxon>Polyangium</taxon>
    </lineage>
</organism>
<evidence type="ECO:0000313" key="3">
    <source>
        <dbReference type="Proteomes" id="UP000309215"/>
    </source>
</evidence>